<feature type="transmembrane region" description="Helical" evidence="1">
    <location>
        <begin position="162"/>
        <end position="185"/>
    </location>
</feature>
<evidence type="ECO:0000259" key="2">
    <source>
        <dbReference type="Pfam" id="PF20152"/>
    </source>
</evidence>
<comment type="caution">
    <text evidence="3">The sequence shown here is derived from an EMBL/GenBank/DDBJ whole genome shotgun (WGS) entry which is preliminary data.</text>
</comment>
<dbReference type="PANTHER" id="PTHR40465:SF1">
    <property type="entry name" value="DUF6534 DOMAIN-CONTAINING PROTEIN"/>
    <property type="match status" value="1"/>
</dbReference>
<feature type="transmembrane region" description="Helical" evidence="1">
    <location>
        <begin position="97"/>
        <end position="115"/>
    </location>
</feature>
<evidence type="ECO:0000313" key="4">
    <source>
        <dbReference type="Proteomes" id="UP000807769"/>
    </source>
</evidence>
<evidence type="ECO:0000313" key="3">
    <source>
        <dbReference type="EMBL" id="KAG1812118.1"/>
    </source>
</evidence>
<dbReference type="PROSITE" id="PS51257">
    <property type="entry name" value="PROKAR_LIPOPROTEIN"/>
    <property type="match status" value="1"/>
</dbReference>
<proteinExistence type="predicted"/>
<feature type="domain" description="DUF6534" evidence="2">
    <location>
        <begin position="173"/>
        <end position="220"/>
    </location>
</feature>
<reference evidence="3" key="1">
    <citation type="journal article" date="2020" name="New Phytol.">
        <title>Comparative genomics reveals dynamic genome evolution in host specialist ectomycorrhizal fungi.</title>
        <authorList>
            <person name="Lofgren L.A."/>
            <person name="Nguyen N.H."/>
            <person name="Vilgalys R."/>
            <person name="Ruytinx J."/>
            <person name="Liao H.L."/>
            <person name="Branco S."/>
            <person name="Kuo A."/>
            <person name="LaButti K."/>
            <person name="Lipzen A."/>
            <person name="Andreopoulos W."/>
            <person name="Pangilinan J."/>
            <person name="Riley R."/>
            <person name="Hundley H."/>
            <person name="Na H."/>
            <person name="Barry K."/>
            <person name="Grigoriev I.V."/>
            <person name="Stajich J.E."/>
            <person name="Kennedy P.G."/>
        </authorList>
    </citation>
    <scope>NUCLEOTIDE SEQUENCE</scope>
    <source>
        <strain evidence="3">MN1</strain>
    </source>
</reference>
<dbReference type="PANTHER" id="PTHR40465">
    <property type="entry name" value="CHROMOSOME 1, WHOLE GENOME SHOTGUN SEQUENCE"/>
    <property type="match status" value="1"/>
</dbReference>
<gene>
    <name evidence="3" type="ORF">BJ212DRAFT_1483303</name>
</gene>
<sequence length="223" mass="24588">MNNFGRSTNDFDARLVIGPIQVGGLLSAALFGCLFCQSYVYFARFPNDHLTLKAAVSAVIFVQLGHFICIISILWAMTVSTYGDPSQLRVLPLAADLAIPLSAFTAFIVQSFYAFRLWKLTRNIFLPTLCEIISVTAQTSTLILSSYAFSMTDLTTFEDNRLLLIALSLIARAACDVITTSGIVWSLKRNRGSDIGDVTTTTIDRLIYWTIETGLATRYLAVS</sequence>
<feature type="transmembrane region" description="Helical" evidence="1">
    <location>
        <begin position="20"/>
        <end position="42"/>
    </location>
</feature>
<dbReference type="InterPro" id="IPR045339">
    <property type="entry name" value="DUF6534"/>
</dbReference>
<dbReference type="OrthoDB" id="2868589at2759"/>
<keyword evidence="1" id="KW-0812">Transmembrane</keyword>
<keyword evidence="1" id="KW-0472">Membrane</keyword>
<name>A0A9P7E6Q0_9AGAM</name>
<dbReference type="AlphaFoldDB" id="A0A9P7E6Q0"/>
<protein>
    <recommendedName>
        <fullName evidence="2">DUF6534 domain-containing protein</fullName>
    </recommendedName>
</protein>
<dbReference type="EMBL" id="JABBWG010000027">
    <property type="protein sequence ID" value="KAG1812118.1"/>
    <property type="molecule type" value="Genomic_DNA"/>
</dbReference>
<organism evidence="3 4">
    <name type="scientific">Suillus subaureus</name>
    <dbReference type="NCBI Taxonomy" id="48587"/>
    <lineage>
        <taxon>Eukaryota</taxon>
        <taxon>Fungi</taxon>
        <taxon>Dikarya</taxon>
        <taxon>Basidiomycota</taxon>
        <taxon>Agaricomycotina</taxon>
        <taxon>Agaricomycetes</taxon>
        <taxon>Agaricomycetidae</taxon>
        <taxon>Boletales</taxon>
        <taxon>Suillineae</taxon>
        <taxon>Suillaceae</taxon>
        <taxon>Suillus</taxon>
    </lineage>
</organism>
<dbReference type="GeneID" id="64634612"/>
<feature type="transmembrane region" description="Helical" evidence="1">
    <location>
        <begin position="124"/>
        <end position="150"/>
    </location>
</feature>
<feature type="transmembrane region" description="Helical" evidence="1">
    <location>
        <begin position="54"/>
        <end position="77"/>
    </location>
</feature>
<dbReference type="Pfam" id="PF20152">
    <property type="entry name" value="DUF6534"/>
    <property type="match status" value="1"/>
</dbReference>
<dbReference type="Proteomes" id="UP000807769">
    <property type="component" value="Unassembled WGS sequence"/>
</dbReference>
<evidence type="ECO:0000256" key="1">
    <source>
        <dbReference type="SAM" id="Phobius"/>
    </source>
</evidence>
<accession>A0A9P7E6Q0</accession>
<keyword evidence="4" id="KW-1185">Reference proteome</keyword>
<keyword evidence="1" id="KW-1133">Transmembrane helix</keyword>
<dbReference type="RefSeq" id="XP_041190400.1">
    <property type="nucleotide sequence ID" value="XM_041340596.1"/>
</dbReference>